<protein>
    <recommendedName>
        <fullName evidence="2">BZIP domain-containing protein</fullName>
    </recommendedName>
</protein>
<evidence type="ECO:0000259" key="2">
    <source>
        <dbReference type="SMART" id="SM00338"/>
    </source>
</evidence>
<dbReference type="Gene3D" id="1.20.5.170">
    <property type="match status" value="1"/>
</dbReference>
<evidence type="ECO:0000256" key="1">
    <source>
        <dbReference type="SAM" id="MobiDB-lite"/>
    </source>
</evidence>
<dbReference type="PANTHER" id="PTHR23334:SF20">
    <property type="entry name" value="BASIC LEUCINE ZIPPER 24"/>
    <property type="match status" value="1"/>
</dbReference>
<proteinExistence type="predicted"/>
<dbReference type="InterPro" id="IPR004827">
    <property type="entry name" value="bZIP"/>
</dbReference>
<dbReference type="OrthoDB" id="10032067at2759"/>
<organism evidence="3">
    <name type="scientific">Hyalella azteca</name>
    <name type="common">Amphipod</name>
    <dbReference type="NCBI Taxonomy" id="294128"/>
    <lineage>
        <taxon>Eukaryota</taxon>
        <taxon>Metazoa</taxon>
        <taxon>Ecdysozoa</taxon>
        <taxon>Arthropoda</taxon>
        <taxon>Crustacea</taxon>
        <taxon>Multicrustacea</taxon>
        <taxon>Malacostraca</taxon>
        <taxon>Eumalacostraca</taxon>
        <taxon>Peracarida</taxon>
        <taxon>Amphipoda</taxon>
        <taxon>Senticaudata</taxon>
        <taxon>Talitrida</taxon>
        <taxon>Talitroidea</taxon>
        <taxon>Hyalellidae</taxon>
        <taxon>Hyalella</taxon>
    </lineage>
</organism>
<reference evidence="3" key="3">
    <citation type="submission" date="2019-06" db="EMBL/GenBank/DDBJ databases">
        <authorList>
            <person name="Poynton C."/>
            <person name="Hasenbein S."/>
            <person name="Benoit J.B."/>
            <person name="Sepulveda M.S."/>
            <person name="Poelchau M.F."/>
            <person name="Murali S.C."/>
            <person name="Chen S."/>
            <person name="Glastad K.M."/>
            <person name="Werren J.H."/>
            <person name="Vineis J.H."/>
            <person name="Bowen J.L."/>
            <person name="Friedrich M."/>
            <person name="Jones J."/>
            <person name="Robertson H.M."/>
            <person name="Feyereisen R."/>
            <person name="Mechler-Hickson A."/>
            <person name="Mathers N."/>
            <person name="Lee C.E."/>
            <person name="Colbourne J.K."/>
            <person name="Biales A."/>
            <person name="Johnston J.S."/>
            <person name="Wellborn G.A."/>
            <person name="Rosendale A.J."/>
            <person name="Cridge A.G."/>
            <person name="Munoz-Torres M.C."/>
            <person name="Bain P.A."/>
            <person name="Manny A.R."/>
            <person name="Major K.M."/>
            <person name="Lambert F.N."/>
            <person name="Vulpe C.D."/>
            <person name="Tuck P."/>
            <person name="Blalock B.J."/>
            <person name="Lin Y.-Y."/>
            <person name="Smith M.E."/>
            <person name="Ochoa-Acuna H."/>
            <person name="Chen M.-J.M."/>
            <person name="Childers C.P."/>
            <person name="Qu J."/>
            <person name="Dugan S."/>
            <person name="Lee S.L."/>
            <person name="Chao H."/>
            <person name="Dinh H."/>
            <person name="Han Y."/>
            <person name="Doddapaneni H."/>
            <person name="Worley K.C."/>
            <person name="Muzny D.M."/>
            <person name="Gibbs R.A."/>
            <person name="Richards S."/>
        </authorList>
    </citation>
    <scope>NUCLEOTIDE SEQUENCE</scope>
    <source>
        <strain evidence="3">HAZT.00-mixed</strain>
        <tissue evidence="3">Whole organism</tissue>
    </source>
</reference>
<reference evidence="3" key="1">
    <citation type="submission" date="2014-08" db="EMBL/GenBank/DDBJ databases">
        <authorList>
            <person name="Murali S."/>
            <person name="Richards S."/>
            <person name="Bandaranaike D."/>
            <person name="Bellair M."/>
            <person name="Blankenburg K."/>
            <person name="Chao H."/>
            <person name="Dinh H."/>
            <person name="Doddapaneni H."/>
            <person name="Dugan-Rocha S."/>
            <person name="Elkadiri S."/>
            <person name="Gnanaolivu R."/>
            <person name="Hughes D."/>
            <person name="Lee S."/>
            <person name="Li M."/>
            <person name="Ming W."/>
            <person name="Munidasa M."/>
            <person name="Muniz J."/>
            <person name="Nguyen L."/>
            <person name="Osuji N."/>
            <person name="Pu L.-L."/>
            <person name="Puazo M."/>
            <person name="Skinner E."/>
            <person name="Qu C."/>
            <person name="Quiroz J."/>
            <person name="Raj R."/>
            <person name="Weissenberger G."/>
            <person name="Xin Y."/>
            <person name="Zou X."/>
            <person name="Han Y."/>
            <person name="Worley K."/>
            <person name="Muzny D."/>
            <person name="Gibbs R."/>
        </authorList>
    </citation>
    <scope>NUCLEOTIDE SEQUENCE</scope>
    <source>
        <strain evidence="3">HAZT.00-mixed</strain>
        <tissue evidence="3">Whole organism</tissue>
    </source>
</reference>
<dbReference type="CDD" id="cd14693">
    <property type="entry name" value="bZIP_CEBP"/>
    <property type="match status" value="1"/>
</dbReference>
<name>A0A6A0GXV8_HYAAZ</name>
<dbReference type="SUPFAM" id="SSF57959">
    <property type="entry name" value="Leucine zipper domain"/>
    <property type="match status" value="1"/>
</dbReference>
<sequence>MEAPHLYDSAEYKKMTAAGLKIKGSLSLFSDEYGDLSEFNTSEISLNLNNLIDDTNFSDAHFNEGLISDLQSLNVDKGASPVGQQLNNNGLNQMAPRGLSANPINGNVNMHPNMYNNTYLPQPIHNPNQYERHYHQDQRNIKEEPRDQTAQDYAACARVAYANNNGYGGGLVPYAPMTPVTLPGPDLLKSPLKSPGCLSLSKNLKKNVAPGTEEYRRRRERNNIAVRKSREKAKARSRDTEERVKCIDGGAAMTVQLATRRALSRENEKLHRKCELLSKEVTVLHSVFSQYLPEHVHREVRKQMDSFQQEHQNLLTM</sequence>
<gene>
    <name evidence="3" type="ORF">HAZT_HAZT010883</name>
</gene>
<reference evidence="3" key="2">
    <citation type="journal article" date="2018" name="Environ. Sci. Technol.">
        <title>The Toxicogenome of Hyalella azteca: A Model for Sediment Ecotoxicology and Evolutionary Toxicology.</title>
        <authorList>
            <person name="Poynton H.C."/>
            <person name="Hasenbein S."/>
            <person name="Benoit J.B."/>
            <person name="Sepulveda M.S."/>
            <person name="Poelchau M.F."/>
            <person name="Hughes D.S.T."/>
            <person name="Murali S.C."/>
            <person name="Chen S."/>
            <person name="Glastad K.M."/>
            <person name="Goodisman M.A.D."/>
            <person name="Werren J.H."/>
            <person name="Vineis J.H."/>
            <person name="Bowen J.L."/>
            <person name="Friedrich M."/>
            <person name="Jones J."/>
            <person name="Robertson H.M."/>
            <person name="Feyereisen R."/>
            <person name="Mechler-Hickson A."/>
            <person name="Mathers N."/>
            <person name="Lee C.E."/>
            <person name="Colbourne J.K."/>
            <person name="Biales A."/>
            <person name="Johnston J.S."/>
            <person name="Wellborn G.A."/>
            <person name="Rosendale A.J."/>
            <person name="Cridge A.G."/>
            <person name="Munoz-Torres M.C."/>
            <person name="Bain P.A."/>
            <person name="Manny A.R."/>
            <person name="Major K.M."/>
            <person name="Lambert F.N."/>
            <person name="Vulpe C.D."/>
            <person name="Tuck P."/>
            <person name="Blalock B.J."/>
            <person name="Lin Y.Y."/>
            <person name="Smith M.E."/>
            <person name="Ochoa-Acuna H."/>
            <person name="Chen M.M."/>
            <person name="Childers C.P."/>
            <person name="Qu J."/>
            <person name="Dugan S."/>
            <person name="Lee S.L."/>
            <person name="Chao H."/>
            <person name="Dinh H."/>
            <person name="Han Y."/>
            <person name="Doddapaneni H."/>
            <person name="Worley K.C."/>
            <person name="Muzny D.M."/>
            <person name="Gibbs R.A."/>
            <person name="Richards S."/>
        </authorList>
    </citation>
    <scope>NUCLEOTIDE SEQUENCE</scope>
    <source>
        <strain evidence="3">HAZT.00-mixed</strain>
        <tissue evidence="3">Whole organism</tissue>
    </source>
</reference>
<feature type="region of interest" description="Disordered" evidence="1">
    <location>
        <begin position="208"/>
        <end position="237"/>
    </location>
</feature>
<dbReference type="AlphaFoldDB" id="A0A6A0GXV8"/>
<dbReference type="GO" id="GO:0006351">
    <property type="term" value="P:DNA-templated transcription"/>
    <property type="evidence" value="ECO:0007669"/>
    <property type="project" value="InterPro"/>
</dbReference>
<dbReference type="SMART" id="SM00338">
    <property type="entry name" value="BRLZ"/>
    <property type="match status" value="1"/>
</dbReference>
<dbReference type="EMBL" id="JQDR03011738">
    <property type="protein sequence ID" value="KAA0192273.1"/>
    <property type="molecule type" value="Genomic_DNA"/>
</dbReference>
<dbReference type="Pfam" id="PF07716">
    <property type="entry name" value="bZIP_2"/>
    <property type="match status" value="1"/>
</dbReference>
<feature type="domain" description="BZIP" evidence="2">
    <location>
        <begin position="210"/>
        <end position="290"/>
    </location>
</feature>
<dbReference type="PANTHER" id="PTHR23334">
    <property type="entry name" value="CCAAT/ENHANCER BINDING PROTEIN"/>
    <property type="match status" value="1"/>
</dbReference>
<dbReference type="InterPro" id="IPR046347">
    <property type="entry name" value="bZIP_sf"/>
</dbReference>
<dbReference type="GO" id="GO:0000978">
    <property type="term" value="F:RNA polymerase II cis-regulatory region sequence-specific DNA binding"/>
    <property type="evidence" value="ECO:0007669"/>
    <property type="project" value="TreeGrafter"/>
</dbReference>
<evidence type="ECO:0000313" key="3">
    <source>
        <dbReference type="EMBL" id="KAA0192273.1"/>
    </source>
</evidence>
<accession>A0A6A0GXV8</accession>
<dbReference type="GO" id="GO:0000981">
    <property type="term" value="F:DNA-binding transcription factor activity, RNA polymerase II-specific"/>
    <property type="evidence" value="ECO:0007669"/>
    <property type="project" value="TreeGrafter"/>
</dbReference>
<dbReference type="InterPro" id="IPR031106">
    <property type="entry name" value="C/EBP"/>
</dbReference>
<dbReference type="Proteomes" id="UP000711488">
    <property type="component" value="Unassembled WGS sequence"/>
</dbReference>
<comment type="caution">
    <text evidence="3">The sequence shown here is derived from an EMBL/GenBank/DDBJ whole genome shotgun (WGS) entry which is preliminary data.</text>
</comment>